<proteinExistence type="predicted"/>
<reference evidence="2" key="1">
    <citation type="submission" date="2018-09" db="EMBL/GenBank/DDBJ databases">
        <title>Paracoccus onubensis nov. sp. a moderate halophilic bacterium isolated from Gruta de las Maravillas (Aracena, Spain).</title>
        <authorList>
            <person name="Jurado V."/>
            <person name="Gutierrez-Patricio S."/>
            <person name="Gonzalez-Pimentel J.L."/>
            <person name="Miller A.Z."/>
            <person name="Laiz L."/>
            <person name="Saiz-Jimenez C."/>
        </authorList>
    </citation>
    <scope>NUCLEOTIDE SEQUENCE [LARGE SCALE GENOMIC DNA]</scope>
    <source>
        <strain evidence="2">DSM 26381</strain>
    </source>
</reference>
<dbReference type="Proteomes" id="UP000283587">
    <property type="component" value="Unassembled WGS sequence"/>
</dbReference>
<protein>
    <submittedName>
        <fullName evidence="1">Phosphonate C-P lyase system protein PhnG</fullName>
    </submittedName>
</protein>
<name>A0A419A4X5_9RHOB</name>
<dbReference type="Pfam" id="PF06754">
    <property type="entry name" value="PhnG"/>
    <property type="match status" value="1"/>
</dbReference>
<gene>
    <name evidence="1" type="primary">phnG</name>
    <name evidence="1" type="ORF">D3P05_13920</name>
</gene>
<dbReference type="EMBL" id="QZEW01000058">
    <property type="protein sequence ID" value="RJL10555.1"/>
    <property type="molecule type" value="Genomic_DNA"/>
</dbReference>
<organism evidence="1 2">
    <name type="scientific">Paracoccus siganidrum</name>
    <dbReference type="NCBI Taxonomy" id="1276757"/>
    <lineage>
        <taxon>Bacteria</taxon>
        <taxon>Pseudomonadati</taxon>
        <taxon>Pseudomonadota</taxon>
        <taxon>Alphaproteobacteria</taxon>
        <taxon>Rhodobacterales</taxon>
        <taxon>Paracoccaceae</taxon>
        <taxon>Paracoccus</taxon>
    </lineage>
</organism>
<dbReference type="GO" id="GO:0016829">
    <property type="term" value="F:lyase activity"/>
    <property type="evidence" value="ECO:0007669"/>
    <property type="project" value="UniProtKB-KW"/>
</dbReference>
<dbReference type="OrthoDB" id="7948453at2"/>
<evidence type="ECO:0000313" key="1">
    <source>
        <dbReference type="EMBL" id="RJL10555.1"/>
    </source>
</evidence>
<comment type="caution">
    <text evidence="1">The sequence shown here is derived from an EMBL/GenBank/DDBJ whole genome shotgun (WGS) entry which is preliminary data.</text>
</comment>
<sequence length="150" mass="15944">MSDENDPDPSGGMDHARLLETLAGAEATRLKALAEMLLPLLPAPEVLKSGTGLVMLPMRDTVQGTDFHLGEVLVAEAHLRLPSGIEGYGMVTGRDLERAMAMAVVDAAAAEGVQPEAIARFLHAEAARIAAADRDILRAVEATRVEMETF</sequence>
<dbReference type="RefSeq" id="WP_119898757.1">
    <property type="nucleotide sequence ID" value="NZ_QNRC01000010.1"/>
</dbReference>
<evidence type="ECO:0000313" key="2">
    <source>
        <dbReference type="Proteomes" id="UP000283587"/>
    </source>
</evidence>
<accession>A0A419A4X5</accession>
<dbReference type="AlphaFoldDB" id="A0A419A4X5"/>
<keyword evidence="1" id="KW-0456">Lyase</keyword>
<keyword evidence="2" id="KW-1185">Reference proteome</keyword>
<dbReference type="InterPro" id="IPR009609">
    <property type="entry name" value="Phosphonate_metab_PhnG"/>
</dbReference>
<dbReference type="GO" id="GO:0015716">
    <property type="term" value="P:organic phosphonate transport"/>
    <property type="evidence" value="ECO:0007669"/>
    <property type="project" value="InterPro"/>
</dbReference>
<dbReference type="NCBIfam" id="TIGR03293">
    <property type="entry name" value="PhnG_redo"/>
    <property type="match status" value="1"/>
</dbReference>
<dbReference type="GO" id="GO:0019634">
    <property type="term" value="P:organic phosphonate metabolic process"/>
    <property type="evidence" value="ECO:0007669"/>
    <property type="project" value="InterPro"/>
</dbReference>